<dbReference type="Gene3D" id="3.30.560.10">
    <property type="entry name" value="Glucose Oxidase, domain 3"/>
    <property type="match status" value="1"/>
</dbReference>
<dbReference type="Proteomes" id="UP000242188">
    <property type="component" value="Unassembled WGS sequence"/>
</dbReference>
<evidence type="ECO:0000256" key="3">
    <source>
        <dbReference type="ARBA" id="ARBA00022630"/>
    </source>
</evidence>
<evidence type="ECO:0000256" key="2">
    <source>
        <dbReference type="ARBA" id="ARBA00010790"/>
    </source>
</evidence>
<dbReference type="InterPro" id="IPR012132">
    <property type="entry name" value="GMC_OxRdtase"/>
</dbReference>
<dbReference type="Gene3D" id="3.50.50.60">
    <property type="entry name" value="FAD/NAD(P)-binding domain"/>
    <property type="match status" value="1"/>
</dbReference>
<dbReference type="GO" id="GO:0050660">
    <property type="term" value="F:flavin adenine dinucleotide binding"/>
    <property type="evidence" value="ECO:0007669"/>
    <property type="project" value="InterPro"/>
</dbReference>
<dbReference type="AlphaFoldDB" id="A0A210QFR3"/>
<organism evidence="8 9">
    <name type="scientific">Mizuhopecten yessoensis</name>
    <name type="common">Japanese scallop</name>
    <name type="synonym">Patinopecten yessoensis</name>
    <dbReference type="NCBI Taxonomy" id="6573"/>
    <lineage>
        <taxon>Eukaryota</taxon>
        <taxon>Metazoa</taxon>
        <taxon>Spiralia</taxon>
        <taxon>Lophotrochozoa</taxon>
        <taxon>Mollusca</taxon>
        <taxon>Bivalvia</taxon>
        <taxon>Autobranchia</taxon>
        <taxon>Pteriomorphia</taxon>
        <taxon>Pectinida</taxon>
        <taxon>Pectinoidea</taxon>
        <taxon>Pectinidae</taxon>
        <taxon>Mizuhopecten</taxon>
    </lineage>
</organism>
<dbReference type="SUPFAM" id="SSF51905">
    <property type="entry name" value="FAD/NAD(P)-binding domain"/>
    <property type="match status" value="1"/>
</dbReference>
<evidence type="ECO:0000256" key="5">
    <source>
        <dbReference type="PIRSR" id="PIRSR000137-2"/>
    </source>
</evidence>
<feature type="binding site" evidence="5">
    <location>
        <begin position="128"/>
        <end position="131"/>
    </location>
    <ligand>
        <name>FAD</name>
        <dbReference type="ChEBI" id="CHEBI:57692"/>
    </ligand>
</feature>
<feature type="domain" description="Glucose-methanol-choline oxidoreductase N-terminal" evidence="7">
    <location>
        <begin position="118"/>
        <end position="141"/>
    </location>
</feature>
<name>A0A210QFR3_MIZYE</name>
<dbReference type="EMBL" id="NEDP02003858">
    <property type="protein sequence ID" value="OWF47586.1"/>
    <property type="molecule type" value="Genomic_DNA"/>
</dbReference>
<dbReference type="PANTHER" id="PTHR11552">
    <property type="entry name" value="GLUCOSE-METHANOL-CHOLINE GMC OXIDOREDUCTASE"/>
    <property type="match status" value="1"/>
</dbReference>
<evidence type="ECO:0000256" key="6">
    <source>
        <dbReference type="RuleBase" id="RU003968"/>
    </source>
</evidence>
<protein>
    <submittedName>
        <fullName evidence="8">Glucose dehydrogenase [acceptor]</fullName>
    </submittedName>
</protein>
<feature type="binding site" evidence="5">
    <location>
        <position position="258"/>
    </location>
    <ligand>
        <name>FAD</name>
        <dbReference type="ChEBI" id="CHEBI:57692"/>
    </ligand>
</feature>
<dbReference type="PANTHER" id="PTHR11552:SF147">
    <property type="entry name" value="CHOLINE DEHYDROGENASE, MITOCHONDRIAL"/>
    <property type="match status" value="1"/>
</dbReference>
<keyword evidence="9" id="KW-1185">Reference proteome</keyword>
<evidence type="ECO:0000259" key="7">
    <source>
        <dbReference type="PROSITE" id="PS00623"/>
    </source>
</evidence>
<comment type="caution">
    <text evidence="8">The sequence shown here is derived from an EMBL/GenBank/DDBJ whole genome shotgun (WGS) entry which is preliminary data.</text>
</comment>
<evidence type="ECO:0000313" key="8">
    <source>
        <dbReference type="EMBL" id="OWF47586.1"/>
    </source>
</evidence>
<dbReference type="SUPFAM" id="SSF54373">
    <property type="entry name" value="FAD-linked reductases, C-terminal domain"/>
    <property type="match status" value="1"/>
</dbReference>
<dbReference type="InterPro" id="IPR000172">
    <property type="entry name" value="GMC_OxRdtase_N"/>
</dbReference>
<dbReference type="PIRSF" id="PIRSF000137">
    <property type="entry name" value="Alcohol_oxidase"/>
    <property type="match status" value="1"/>
</dbReference>
<gene>
    <name evidence="8" type="ORF">KP79_PYT06789</name>
</gene>
<proteinExistence type="inferred from homology"/>
<comment type="cofactor">
    <cofactor evidence="1 5">
        <name>FAD</name>
        <dbReference type="ChEBI" id="CHEBI:57692"/>
    </cofactor>
</comment>
<keyword evidence="3 6" id="KW-0285">Flavoprotein</keyword>
<dbReference type="PROSITE" id="PS00623">
    <property type="entry name" value="GMC_OXRED_1"/>
    <property type="match status" value="1"/>
</dbReference>
<accession>A0A210QFR3</accession>
<keyword evidence="4 5" id="KW-0274">FAD</keyword>
<dbReference type="Pfam" id="PF05199">
    <property type="entry name" value="GMC_oxred_C"/>
    <property type="match status" value="1"/>
</dbReference>
<dbReference type="Pfam" id="PF00732">
    <property type="entry name" value="GMC_oxred_N"/>
    <property type="match status" value="1"/>
</dbReference>
<evidence type="ECO:0000256" key="4">
    <source>
        <dbReference type="ARBA" id="ARBA00022827"/>
    </source>
</evidence>
<dbReference type="InterPro" id="IPR036188">
    <property type="entry name" value="FAD/NAD-bd_sf"/>
</dbReference>
<evidence type="ECO:0000313" key="9">
    <source>
        <dbReference type="Proteomes" id="UP000242188"/>
    </source>
</evidence>
<sequence>MKTVVATLLTISVAIATTYYLRVTKPDGFVRSFNQSYDYIIVGGGAAGLVLANRLSEDADVTVLVLEAGKSESDKPIYDVPYNAPKAQMTEADWIYRTVPQKHAQWGMKNNVGIWPQGKGLGGSTLLNGLVYIRGSRHDYDTWAANGCEGWSYDEILPYFLKTEDMRETDGFDEEYHSRGGPIAISDTTKSEIADVYFEAAKEIGFKVHDCNGNDGIQDGFCRVQAIIGEGQRCTAARGFLHPVLGRDNLHVAIESHVTKVVIENKRAVGVEFIQQGRKKHAAAKREVILTAGTVGSAQLLLLSGVGPKDHLTELGIPVVADLPVGSTLRDHMMFFVKADIDKPISYTSAKVFTPLNWLKYYFFGTGLLTSNAAIESQAFVRTDPDSQAKSPDIQLTLFSTLEEHGDSFDHFNYKDEINEALFRSIHGTEVMPEGYSIDVVLIQPKSKGSLRLVSRDPFDYPLLDPNYLSDAEDIKTFIRGIRYAQKMMKTDALKNLGTKFREIDIPGCREKTPDSDEQWECFVRHLATTIYHPASTCKMGALSDPTAVVDPQLRVKGISGLRVADCSVMPNLTSGNTMAPTFMIAEKAADLIRGITGIKRQKLISELSRARKAKSIASYWTNDGRIFFKVTMESAKVFVKSYDDIAPYVPHSEEGGPGQTDSFF</sequence>
<evidence type="ECO:0000256" key="1">
    <source>
        <dbReference type="ARBA" id="ARBA00001974"/>
    </source>
</evidence>
<dbReference type="STRING" id="6573.A0A210QFR3"/>
<dbReference type="OrthoDB" id="269227at2759"/>
<dbReference type="GO" id="GO:0016614">
    <property type="term" value="F:oxidoreductase activity, acting on CH-OH group of donors"/>
    <property type="evidence" value="ECO:0007669"/>
    <property type="project" value="InterPro"/>
</dbReference>
<reference evidence="8 9" key="1">
    <citation type="journal article" date="2017" name="Nat. Ecol. Evol.">
        <title>Scallop genome provides insights into evolution of bilaterian karyotype and development.</title>
        <authorList>
            <person name="Wang S."/>
            <person name="Zhang J."/>
            <person name="Jiao W."/>
            <person name="Li J."/>
            <person name="Xun X."/>
            <person name="Sun Y."/>
            <person name="Guo X."/>
            <person name="Huan P."/>
            <person name="Dong B."/>
            <person name="Zhang L."/>
            <person name="Hu X."/>
            <person name="Sun X."/>
            <person name="Wang J."/>
            <person name="Zhao C."/>
            <person name="Wang Y."/>
            <person name="Wang D."/>
            <person name="Huang X."/>
            <person name="Wang R."/>
            <person name="Lv J."/>
            <person name="Li Y."/>
            <person name="Zhang Z."/>
            <person name="Liu B."/>
            <person name="Lu W."/>
            <person name="Hui Y."/>
            <person name="Liang J."/>
            <person name="Zhou Z."/>
            <person name="Hou R."/>
            <person name="Li X."/>
            <person name="Liu Y."/>
            <person name="Li H."/>
            <person name="Ning X."/>
            <person name="Lin Y."/>
            <person name="Zhao L."/>
            <person name="Xing Q."/>
            <person name="Dou J."/>
            <person name="Li Y."/>
            <person name="Mao J."/>
            <person name="Guo H."/>
            <person name="Dou H."/>
            <person name="Li T."/>
            <person name="Mu C."/>
            <person name="Jiang W."/>
            <person name="Fu Q."/>
            <person name="Fu X."/>
            <person name="Miao Y."/>
            <person name="Liu J."/>
            <person name="Yu Q."/>
            <person name="Li R."/>
            <person name="Liao H."/>
            <person name="Li X."/>
            <person name="Kong Y."/>
            <person name="Jiang Z."/>
            <person name="Chourrout D."/>
            <person name="Li R."/>
            <person name="Bao Z."/>
        </authorList>
    </citation>
    <scope>NUCLEOTIDE SEQUENCE [LARGE SCALE GENOMIC DNA]</scope>
    <source>
        <strain evidence="8 9">PY_sf001</strain>
    </source>
</reference>
<comment type="similarity">
    <text evidence="2 6">Belongs to the GMC oxidoreductase family.</text>
</comment>
<dbReference type="InterPro" id="IPR007867">
    <property type="entry name" value="GMC_OxRtase_C"/>
</dbReference>